<name>A0ACD1DW12_9BACT</name>
<evidence type="ECO:0000313" key="2">
    <source>
        <dbReference type="Proteomes" id="UP000682204"/>
    </source>
</evidence>
<proteinExistence type="predicted"/>
<dbReference type="EMBL" id="CP074691">
    <property type="protein sequence ID" value="QVL36342.1"/>
    <property type="molecule type" value="Genomic_DNA"/>
</dbReference>
<evidence type="ECO:0000313" key="1">
    <source>
        <dbReference type="EMBL" id="QVL36342.1"/>
    </source>
</evidence>
<dbReference type="Proteomes" id="UP000682204">
    <property type="component" value="Chromosome"/>
</dbReference>
<sequence>MTDVNSILIVDDERNIRLVLGHALREAGYSVDAALSGEEALAMAAAKSYRLILLDLKLPGMDGLTVLHRLTERRPETKVLVITAHGSIESAVEALRTGAVDYLQKPFSPSELRERVRRALEDRSTESYDGCCDRAREALGKKEFQSARAFLRRALGLLPGRPEAFNLMGRLLEEEGNPLEAQEQYRVALSLDEAYRPARKNLDRLVMDLRSLPDDGRP</sequence>
<accession>A0ACD1DW12</accession>
<reference evidence="1" key="1">
    <citation type="submission" date="2021-05" db="EMBL/GenBank/DDBJ databases">
        <title>An isolated secondary fermenter in methanogenic hydrocarbon-degrading communities.</title>
        <authorList>
            <person name="Liu Y.-F."/>
            <person name="Liu Z.-l."/>
        </authorList>
    </citation>
    <scope>NUCLEOTIDE SEQUENCE</scope>
    <source>
        <strain evidence="1">L-13</strain>
    </source>
</reference>
<protein>
    <submittedName>
        <fullName evidence="1">Response regulator</fullName>
    </submittedName>
</protein>
<keyword evidence="2" id="KW-1185">Reference proteome</keyword>
<gene>
    <name evidence="1" type="ORF">KIH16_00495</name>
</gene>
<organism evidence="1 2">
    <name type="scientific">Aminirod propionatiphilus</name>
    <dbReference type="NCBI Taxonomy" id="3415223"/>
    <lineage>
        <taxon>Bacteria</taxon>
        <taxon>Thermotogati</taxon>
        <taxon>Synergistota</taxon>
        <taxon>Synergistia</taxon>
        <taxon>Synergistales</taxon>
        <taxon>Aminiphilaceae</taxon>
        <taxon>Aminirod</taxon>
    </lineage>
</organism>